<protein>
    <submittedName>
        <fullName evidence="1">Uncharacterized protein</fullName>
    </submittedName>
</protein>
<keyword evidence="2" id="KW-1185">Reference proteome</keyword>
<proteinExistence type="predicted"/>
<gene>
    <name evidence="1" type="ORF">Syun_028095</name>
</gene>
<reference evidence="1 2" key="1">
    <citation type="submission" date="2024-01" db="EMBL/GenBank/DDBJ databases">
        <title>Genome assemblies of Stephania.</title>
        <authorList>
            <person name="Yang L."/>
        </authorList>
    </citation>
    <scope>NUCLEOTIDE SEQUENCE [LARGE SCALE GENOMIC DNA]</scope>
    <source>
        <strain evidence="1">YNDBR</strain>
        <tissue evidence="1">Leaf</tissue>
    </source>
</reference>
<dbReference type="Proteomes" id="UP001420932">
    <property type="component" value="Unassembled WGS sequence"/>
</dbReference>
<dbReference type="EMBL" id="JBBNAF010000012">
    <property type="protein sequence ID" value="KAK9093184.1"/>
    <property type="molecule type" value="Genomic_DNA"/>
</dbReference>
<dbReference type="AlphaFoldDB" id="A0AAP0EH44"/>
<evidence type="ECO:0000313" key="1">
    <source>
        <dbReference type="EMBL" id="KAK9093184.1"/>
    </source>
</evidence>
<accession>A0AAP0EH44</accession>
<sequence length="55" mass="6181">MQGVEKAWRPKKRCTTFDAVATLLANAHGTGYLYMGAESTIRRKYTHKVDPVAKL</sequence>
<name>A0AAP0EH44_9MAGN</name>
<comment type="caution">
    <text evidence="1">The sequence shown here is derived from an EMBL/GenBank/DDBJ whole genome shotgun (WGS) entry which is preliminary data.</text>
</comment>
<organism evidence="1 2">
    <name type="scientific">Stephania yunnanensis</name>
    <dbReference type="NCBI Taxonomy" id="152371"/>
    <lineage>
        <taxon>Eukaryota</taxon>
        <taxon>Viridiplantae</taxon>
        <taxon>Streptophyta</taxon>
        <taxon>Embryophyta</taxon>
        <taxon>Tracheophyta</taxon>
        <taxon>Spermatophyta</taxon>
        <taxon>Magnoliopsida</taxon>
        <taxon>Ranunculales</taxon>
        <taxon>Menispermaceae</taxon>
        <taxon>Menispermoideae</taxon>
        <taxon>Cissampelideae</taxon>
        <taxon>Stephania</taxon>
    </lineage>
</organism>
<evidence type="ECO:0000313" key="2">
    <source>
        <dbReference type="Proteomes" id="UP001420932"/>
    </source>
</evidence>